<sequence>MSGRGAGRSLLGAANELARAKRLIQVPCTCWLSWHSPCRKNSLGLCMGQISSHRNSPEINSVPPR</sequence>
<name>R7QRV0_CHOCR</name>
<evidence type="ECO:0000313" key="2">
    <source>
        <dbReference type="Proteomes" id="UP000012073"/>
    </source>
</evidence>
<evidence type="ECO:0000313" key="1">
    <source>
        <dbReference type="EMBL" id="CDF40231.1"/>
    </source>
</evidence>
<reference evidence="2" key="1">
    <citation type="journal article" date="2013" name="Proc. Natl. Acad. Sci. U.S.A.">
        <title>Genome structure and metabolic features in the red seaweed Chondrus crispus shed light on evolution of the Archaeplastida.</title>
        <authorList>
            <person name="Collen J."/>
            <person name="Porcel B."/>
            <person name="Carre W."/>
            <person name="Ball S.G."/>
            <person name="Chaparro C."/>
            <person name="Tonon T."/>
            <person name="Barbeyron T."/>
            <person name="Michel G."/>
            <person name="Noel B."/>
            <person name="Valentin K."/>
            <person name="Elias M."/>
            <person name="Artiguenave F."/>
            <person name="Arun A."/>
            <person name="Aury J.M."/>
            <person name="Barbosa-Neto J.F."/>
            <person name="Bothwell J.H."/>
            <person name="Bouget F.Y."/>
            <person name="Brillet L."/>
            <person name="Cabello-Hurtado F."/>
            <person name="Capella-Gutierrez S."/>
            <person name="Charrier B."/>
            <person name="Cladiere L."/>
            <person name="Cock J.M."/>
            <person name="Coelho S.M."/>
            <person name="Colleoni C."/>
            <person name="Czjzek M."/>
            <person name="Da Silva C."/>
            <person name="Delage L."/>
            <person name="Denoeud F."/>
            <person name="Deschamps P."/>
            <person name="Dittami S.M."/>
            <person name="Gabaldon T."/>
            <person name="Gachon C.M."/>
            <person name="Groisillier A."/>
            <person name="Herve C."/>
            <person name="Jabbari K."/>
            <person name="Katinka M."/>
            <person name="Kloareg B."/>
            <person name="Kowalczyk N."/>
            <person name="Labadie K."/>
            <person name="Leblanc C."/>
            <person name="Lopez P.J."/>
            <person name="McLachlan D.H."/>
            <person name="Meslet-Cladiere L."/>
            <person name="Moustafa A."/>
            <person name="Nehr Z."/>
            <person name="Nyvall Collen P."/>
            <person name="Panaud O."/>
            <person name="Partensky F."/>
            <person name="Poulain J."/>
            <person name="Rensing S.A."/>
            <person name="Rousvoal S."/>
            <person name="Samson G."/>
            <person name="Symeonidi A."/>
            <person name="Weissenbach J."/>
            <person name="Zambounis A."/>
            <person name="Wincker P."/>
            <person name="Boyen C."/>
        </authorList>
    </citation>
    <scope>NUCLEOTIDE SEQUENCE [LARGE SCALE GENOMIC DNA]</scope>
    <source>
        <strain evidence="2">cv. Stackhouse</strain>
    </source>
</reference>
<dbReference type="Proteomes" id="UP000012073">
    <property type="component" value="Unassembled WGS sequence"/>
</dbReference>
<dbReference type="KEGG" id="ccp:CHC_T00007070001"/>
<organism evidence="1 2">
    <name type="scientific">Chondrus crispus</name>
    <name type="common">Carrageen Irish moss</name>
    <name type="synonym">Polymorpha crispa</name>
    <dbReference type="NCBI Taxonomy" id="2769"/>
    <lineage>
        <taxon>Eukaryota</taxon>
        <taxon>Rhodophyta</taxon>
        <taxon>Florideophyceae</taxon>
        <taxon>Rhodymeniophycidae</taxon>
        <taxon>Gigartinales</taxon>
        <taxon>Gigartinaceae</taxon>
        <taxon>Chondrus</taxon>
    </lineage>
</organism>
<accession>R7QRV0</accession>
<keyword evidence="2" id="KW-1185">Reference proteome</keyword>
<dbReference type="RefSeq" id="XP_005710525.1">
    <property type="nucleotide sequence ID" value="XM_005710468.1"/>
</dbReference>
<dbReference type="GeneID" id="17318241"/>
<gene>
    <name evidence="1" type="ORF">CHC_T00007070001</name>
</gene>
<dbReference type="EMBL" id="HG002147">
    <property type="protein sequence ID" value="CDF40231.1"/>
    <property type="molecule type" value="Genomic_DNA"/>
</dbReference>
<proteinExistence type="predicted"/>
<dbReference type="Gramene" id="CDF40231">
    <property type="protein sequence ID" value="CDF40231"/>
    <property type="gene ID" value="CHC_T00007070001"/>
</dbReference>
<dbReference type="AlphaFoldDB" id="R7QRV0"/>
<protein>
    <submittedName>
        <fullName evidence="1">Uncharacterized protein</fullName>
    </submittedName>
</protein>